<feature type="domain" description="Signal transduction histidine kinase subgroup 3 dimerisation and phosphoacceptor" evidence="12">
    <location>
        <begin position="194"/>
        <end position="259"/>
    </location>
</feature>
<keyword evidence="4" id="KW-0808">Transferase</keyword>
<sequence>MRRLPSPAALWSWTRRADAGRLRARLPGLVLWLLLCVPPLCTLDDPPGPRRWATLAGFPLLALAVLVRRRAPLVAVAVPVVPSLVLSVQLFTGAYALALAVLGYLAGVRPARARPALWFFTGVALAGVPVCALVTRTLWPWFTFLLALLLNVVLPWLLGRYRRQYGELVRTGWRLADRMEREQQAVADRTRLRERARIAGDMHDSLGHELALIALRAGALELDPGLDADRRAAAGELRAAAGAATERLREIIGVLRTDDEGAPRRPADGSVAGLVARARASGMTVTLEQPDGAGPLGGAERPGGAEQPGGDAAGLPGMTGPAVHRLVQEALTNAAKHAPGAAVRVRIERAEGQLRVTVTNAAPPPGPAPAAVSGGSGLVGLDERVRLAGGTLRTGPAPDGGFTVTAHLPLAGGPFAGSDAAPQPTAAARELDRARRQVRRRLRQTVAVPLAVTAALLVLMGVFALVSTDWTILDRADYDRLRPGMPRTRVADLVPFFRLDAPPDGTPAPPRGWSCTYYGVDADPDAAYELCFADGRLVRKAVAHRRDR</sequence>
<reference evidence="13" key="1">
    <citation type="submission" date="2022-11" db="EMBL/GenBank/DDBJ databases">
        <title>Identification and genomic analyses of a novel endophytic actinobacterium Streptomyces endophytica sp. nov. with potential for biocontrol of Yam anthracnose.</title>
        <authorList>
            <person name="Huang X."/>
        </authorList>
    </citation>
    <scope>NUCLEOTIDE SEQUENCE</scope>
    <source>
        <strain evidence="13">HNM0140</strain>
    </source>
</reference>
<evidence type="ECO:0000256" key="5">
    <source>
        <dbReference type="ARBA" id="ARBA00022741"/>
    </source>
</evidence>
<evidence type="ECO:0000259" key="12">
    <source>
        <dbReference type="Pfam" id="PF07730"/>
    </source>
</evidence>
<dbReference type="PANTHER" id="PTHR24421:SF10">
    <property type="entry name" value="NITRATE_NITRITE SENSOR PROTEIN NARQ"/>
    <property type="match status" value="1"/>
</dbReference>
<name>A0ABY6P6Y0_9ACTN</name>
<evidence type="ECO:0000313" key="13">
    <source>
        <dbReference type="EMBL" id="UZJ29536.1"/>
    </source>
</evidence>
<evidence type="ECO:0000256" key="8">
    <source>
        <dbReference type="ARBA" id="ARBA00023012"/>
    </source>
</evidence>
<protein>
    <recommendedName>
        <fullName evidence="2">histidine kinase</fullName>
        <ecNumber evidence="2">2.7.13.3</ecNumber>
    </recommendedName>
</protein>
<keyword evidence="14" id="KW-1185">Reference proteome</keyword>
<dbReference type="SUPFAM" id="SSF55874">
    <property type="entry name" value="ATPase domain of HSP90 chaperone/DNA topoisomerase II/histidine kinase"/>
    <property type="match status" value="1"/>
</dbReference>
<dbReference type="EMBL" id="CP110636">
    <property type="protein sequence ID" value="UZJ29536.1"/>
    <property type="molecule type" value="Genomic_DNA"/>
</dbReference>
<dbReference type="GO" id="GO:0016301">
    <property type="term" value="F:kinase activity"/>
    <property type="evidence" value="ECO:0007669"/>
    <property type="project" value="UniProtKB-KW"/>
</dbReference>
<keyword evidence="10" id="KW-0472">Membrane</keyword>
<dbReference type="PANTHER" id="PTHR24421">
    <property type="entry name" value="NITRATE/NITRITE SENSOR PROTEIN NARX-RELATED"/>
    <property type="match status" value="1"/>
</dbReference>
<evidence type="ECO:0000259" key="11">
    <source>
        <dbReference type="Pfam" id="PF02518"/>
    </source>
</evidence>
<dbReference type="InterPro" id="IPR011712">
    <property type="entry name" value="Sig_transdc_His_kin_sub3_dim/P"/>
</dbReference>
<feature type="transmembrane region" description="Helical" evidence="10">
    <location>
        <begin position="445"/>
        <end position="466"/>
    </location>
</feature>
<dbReference type="Pfam" id="PF02518">
    <property type="entry name" value="HATPase_c"/>
    <property type="match status" value="1"/>
</dbReference>
<keyword evidence="5" id="KW-0547">Nucleotide-binding</keyword>
<dbReference type="InterPro" id="IPR050482">
    <property type="entry name" value="Sensor_HK_TwoCompSys"/>
</dbReference>
<evidence type="ECO:0000256" key="9">
    <source>
        <dbReference type="SAM" id="MobiDB-lite"/>
    </source>
</evidence>
<keyword evidence="10" id="KW-0812">Transmembrane</keyword>
<evidence type="ECO:0000313" key="14">
    <source>
        <dbReference type="Proteomes" id="UP001164959"/>
    </source>
</evidence>
<feature type="transmembrane region" description="Helical" evidence="10">
    <location>
        <begin position="141"/>
        <end position="158"/>
    </location>
</feature>
<comment type="catalytic activity">
    <reaction evidence="1">
        <text>ATP + protein L-histidine = ADP + protein N-phospho-L-histidine.</text>
        <dbReference type="EC" id="2.7.13.3"/>
    </reaction>
</comment>
<dbReference type="Pfam" id="PF07730">
    <property type="entry name" value="HisKA_3"/>
    <property type="match status" value="1"/>
</dbReference>
<evidence type="ECO:0000256" key="6">
    <source>
        <dbReference type="ARBA" id="ARBA00022777"/>
    </source>
</evidence>
<evidence type="ECO:0000256" key="1">
    <source>
        <dbReference type="ARBA" id="ARBA00000085"/>
    </source>
</evidence>
<feature type="region of interest" description="Disordered" evidence="9">
    <location>
        <begin position="287"/>
        <end position="318"/>
    </location>
</feature>
<gene>
    <name evidence="13" type="ORF">OJ254_02420</name>
</gene>
<dbReference type="Gene3D" id="1.20.5.1930">
    <property type="match status" value="1"/>
</dbReference>
<feature type="transmembrane region" description="Helical" evidence="10">
    <location>
        <begin position="117"/>
        <end position="135"/>
    </location>
</feature>
<feature type="domain" description="Histidine kinase/HSP90-like ATPase" evidence="11">
    <location>
        <begin position="322"/>
        <end position="411"/>
    </location>
</feature>
<proteinExistence type="predicted"/>
<evidence type="ECO:0000256" key="7">
    <source>
        <dbReference type="ARBA" id="ARBA00022840"/>
    </source>
</evidence>
<dbReference type="CDD" id="cd16917">
    <property type="entry name" value="HATPase_UhpB-NarQ-NarX-like"/>
    <property type="match status" value="1"/>
</dbReference>
<accession>A0ABY6P6Y0</accession>
<evidence type="ECO:0000256" key="2">
    <source>
        <dbReference type="ARBA" id="ARBA00012438"/>
    </source>
</evidence>
<dbReference type="Gene3D" id="3.30.565.10">
    <property type="entry name" value="Histidine kinase-like ATPase, C-terminal domain"/>
    <property type="match status" value="1"/>
</dbReference>
<dbReference type="EC" id="2.7.13.3" evidence="2"/>
<organism evidence="13 14">
    <name type="scientific">Streptomyces endophytica</name>
    <dbReference type="NCBI Taxonomy" id="2991496"/>
    <lineage>
        <taxon>Bacteria</taxon>
        <taxon>Bacillati</taxon>
        <taxon>Actinomycetota</taxon>
        <taxon>Actinomycetes</taxon>
        <taxon>Kitasatosporales</taxon>
        <taxon>Streptomycetaceae</taxon>
        <taxon>Streptomyces</taxon>
    </lineage>
</organism>
<keyword evidence="3" id="KW-0597">Phosphoprotein</keyword>
<evidence type="ECO:0000256" key="10">
    <source>
        <dbReference type="SAM" id="Phobius"/>
    </source>
</evidence>
<dbReference type="Proteomes" id="UP001164959">
    <property type="component" value="Chromosome"/>
</dbReference>
<keyword evidence="8" id="KW-0902">Two-component regulatory system</keyword>
<feature type="transmembrane region" description="Helical" evidence="10">
    <location>
        <begin position="84"/>
        <end position="105"/>
    </location>
</feature>
<dbReference type="InterPro" id="IPR036890">
    <property type="entry name" value="HATPase_C_sf"/>
</dbReference>
<dbReference type="RefSeq" id="WP_265361050.1">
    <property type="nucleotide sequence ID" value="NZ_CP110636.1"/>
</dbReference>
<evidence type="ECO:0000256" key="4">
    <source>
        <dbReference type="ARBA" id="ARBA00022679"/>
    </source>
</evidence>
<evidence type="ECO:0000256" key="3">
    <source>
        <dbReference type="ARBA" id="ARBA00022553"/>
    </source>
</evidence>
<keyword evidence="10" id="KW-1133">Transmembrane helix</keyword>
<dbReference type="InterPro" id="IPR003594">
    <property type="entry name" value="HATPase_dom"/>
</dbReference>
<keyword evidence="6 13" id="KW-0418">Kinase</keyword>
<keyword evidence="7" id="KW-0067">ATP-binding</keyword>